<evidence type="ECO:0000256" key="2">
    <source>
        <dbReference type="SAM" id="Coils"/>
    </source>
</evidence>
<feature type="region of interest" description="Disordered" evidence="3">
    <location>
        <begin position="396"/>
        <end position="564"/>
    </location>
</feature>
<accession>A0AAV1BYB2</accession>
<protein>
    <submittedName>
        <fullName evidence="4">OLC1v1021606C4</fullName>
    </submittedName>
</protein>
<dbReference type="AlphaFoldDB" id="A0AAV1BYB2"/>
<feature type="compositionally biased region" description="Pro residues" evidence="3">
    <location>
        <begin position="495"/>
        <end position="533"/>
    </location>
</feature>
<reference evidence="4" key="1">
    <citation type="submission" date="2023-03" db="EMBL/GenBank/DDBJ databases">
        <authorList>
            <person name="Julca I."/>
        </authorList>
    </citation>
    <scope>NUCLEOTIDE SEQUENCE</scope>
</reference>
<feature type="compositionally biased region" description="Polar residues" evidence="3">
    <location>
        <begin position="339"/>
        <end position="353"/>
    </location>
</feature>
<feature type="compositionally biased region" description="Pro residues" evidence="3">
    <location>
        <begin position="477"/>
        <end position="487"/>
    </location>
</feature>
<dbReference type="InterPro" id="IPR040265">
    <property type="entry name" value="CHUP1/IPGA1-like"/>
</dbReference>
<evidence type="ECO:0000313" key="5">
    <source>
        <dbReference type="Proteomes" id="UP001161247"/>
    </source>
</evidence>
<feature type="compositionally biased region" description="Pro residues" evidence="3">
    <location>
        <begin position="437"/>
        <end position="450"/>
    </location>
</feature>
<gene>
    <name evidence="4" type="ORF">OLC1_LOCUS333</name>
</gene>
<evidence type="ECO:0000256" key="3">
    <source>
        <dbReference type="SAM" id="MobiDB-lite"/>
    </source>
</evidence>
<evidence type="ECO:0000313" key="4">
    <source>
        <dbReference type="EMBL" id="CAI9087522.1"/>
    </source>
</evidence>
<keyword evidence="5" id="KW-1185">Reference proteome</keyword>
<feature type="coiled-coil region" evidence="2">
    <location>
        <begin position="728"/>
        <end position="762"/>
    </location>
</feature>
<feature type="compositionally biased region" description="Pro residues" evidence="3">
    <location>
        <begin position="543"/>
        <end position="559"/>
    </location>
</feature>
<dbReference type="PANTHER" id="PTHR31342">
    <property type="entry name" value="PROTEIN CHUP1, CHLOROPLASTIC"/>
    <property type="match status" value="1"/>
</dbReference>
<dbReference type="SUPFAM" id="SSF101447">
    <property type="entry name" value="Formin homology 2 domain (FH2 domain)"/>
    <property type="match status" value="1"/>
</dbReference>
<dbReference type="Proteomes" id="UP001161247">
    <property type="component" value="Chromosome 1"/>
</dbReference>
<evidence type="ECO:0000256" key="1">
    <source>
        <dbReference type="ARBA" id="ARBA00023054"/>
    </source>
</evidence>
<dbReference type="EMBL" id="OX459118">
    <property type="protein sequence ID" value="CAI9087522.1"/>
    <property type="molecule type" value="Genomic_DNA"/>
</dbReference>
<dbReference type="PANTHER" id="PTHR31342:SF16">
    <property type="entry name" value="TALIN_MIDDLE DOMAIN-CONTAINING PROTEIN"/>
    <property type="match status" value="1"/>
</dbReference>
<name>A0AAV1BYB2_OLDCO</name>
<feature type="region of interest" description="Disordered" evidence="3">
    <location>
        <begin position="321"/>
        <end position="361"/>
    </location>
</feature>
<sequence>MAVGSWCGVAPFLFRKKLSAFEGKEQTKSSKSSKKKKKMKGSIVGSTVRNSSGVAKNFIRTTDIRKKILTFRDLLDLSPCISTATVNELLIWTLKDLHRLYPSTRPRISISEIEATAMQKLLRCFCDALKALGDSWTNNVEWMVKCKYDASSKLGQDELEQLAQAMLEDMNKLARERMFDMMDEDERISDVSSPENAFGRASYSESYSESKTSLSSSPATPTSVLPDIGNMLSKGTKLSYSPPLLLQLRVQAVEKLNPIDVKRLSFHMLSHAVANEPNVLDQKSETVEKLPAEVKHESEAKVGGTNDVSQDFEMEEDTMDISMNPEGSVKPAGGIWTGEVNSESGPAPNTSTKMDIDVVPPPISLPKLRSYVSEKENPPPPATEHSQWKLYPNELASQSSAPPTTPPTRKLSPKEVVSVSQPLTPASEPLQSVVKMPIPPPPPPPPPPVPQIYGESTVVKPPPPPPPPTMASSTALFPPPPPPPPPSQITGNISSPPPPPPPPPSSGNVKLPPPPPPPMALGKGTPPPPPPPMGAASGGIRAPPMPPGMKGSPPPPPGPGGARNLHVRKAATKLKRSAQMGNLYRLLKGKVEGGTVETKSSRKGGKISNPTGGKQGMADALAEMTKRSAYFQQIEEDFKIHGKSIRELKTLINSFQSSNMEELNKFHKHVESILEKLTDETQIFARIEDFPTKKLEAVRMAAALYSKLDNILKTLKNWQIESPVCQVIDKLENYFSKVKQELDALERTKDEETKKFKNHKITFDFSILVHIKELMVDVSSSCMELALKERRDAMAAESTEKSPKTERQKKGSAKMLWKAFQFAYRIYTFAGGHDDRADQLTREIANEIQTDPTE</sequence>
<keyword evidence="1 2" id="KW-0175">Coiled coil</keyword>
<feature type="region of interest" description="Disordered" evidence="3">
    <location>
        <begin position="595"/>
        <end position="615"/>
    </location>
</feature>
<feature type="compositionally biased region" description="Pro residues" evidence="3">
    <location>
        <begin position="460"/>
        <end position="469"/>
    </location>
</feature>
<proteinExistence type="predicted"/>
<organism evidence="4 5">
    <name type="scientific">Oldenlandia corymbosa var. corymbosa</name>
    <dbReference type="NCBI Taxonomy" id="529605"/>
    <lineage>
        <taxon>Eukaryota</taxon>
        <taxon>Viridiplantae</taxon>
        <taxon>Streptophyta</taxon>
        <taxon>Embryophyta</taxon>
        <taxon>Tracheophyta</taxon>
        <taxon>Spermatophyta</taxon>
        <taxon>Magnoliopsida</taxon>
        <taxon>eudicotyledons</taxon>
        <taxon>Gunneridae</taxon>
        <taxon>Pentapetalae</taxon>
        <taxon>asterids</taxon>
        <taxon>lamiids</taxon>
        <taxon>Gentianales</taxon>
        <taxon>Rubiaceae</taxon>
        <taxon>Rubioideae</taxon>
        <taxon>Spermacoceae</taxon>
        <taxon>Hedyotis-Oldenlandia complex</taxon>
        <taxon>Oldenlandia</taxon>
    </lineage>
</organism>